<dbReference type="InParanoid" id="F8Q978"/>
<dbReference type="STRING" id="936435.F8Q978"/>
<dbReference type="InterPro" id="IPR004166">
    <property type="entry name" value="a-kinase_dom"/>
</dbReference>
<dbReference type="GO" id="GO:0005524">
    <property type="term" value="F:ATP binding"/>
    <property type="evidence" value="ECO:0007669"/>
    <property type="project" value="InterPro"/>
</dbReference>
<keyword evidence="6" id="KW-1185">Reference proteome</keyword>
<proteinExistence type="predicted"/>
<dbReference type="Proteomes" id="UP000008063">
    <property type="component" value="Unassembled WGS sequence"/>
</dbReference>
<reference evidence="6" key="1">
    <citation type="journal article" date="2011" name="Science">
        <title>The plant cell wall-decomposing machinery underlies the functional diversity of forest fungi.</title>
        <authorList>
            <person name="Eastwood D.C."/>
            <person name="Floudas D."/>
            <person name="Binder M."/>
            <person name="Majcherczyk A."/>
            <person name="Schneider P."/>
            <person name="Aerts A."/>
            <person name="Asiegbu F.O."/>
            <person name="Baker S.E."/>
            <person name="Barry K."/>
            <person name="Bendiksby M."/>
            <person name="Blumentritt M."/>
            <person name="Coutinho P.M."/>
            <person name="Cullen D."/>
            <person name="de Vries R.P."/>
            <person name="Gathman A."/>
            <person name="Goodell B."/>
            <person name="Henrissat B."/>
            <person name="Ihrmark K."/>
            <person name="Kauserud H."/>
            <person name="Kohler A."/>
            <person name="LaButti K."/>
            <person name="Lapidus A."/>
            <person name="Lavin J.L."/>
            <person name="Lee Y.-H."/>
            <person name="Lindquist E."/>
            <person name="Lilly W."/>
            <person name="Lucas S."/>
            <person name="Morin E."/>
            <person name="Murat C."/>
            <person name="Oguiza J.A."/>
            <person name="Park J."/>
            <person name="Pisabarro A.G."/>
            <person name="Riley R."/>
            <person name="Rosling A."/>
            <person name="Salamov A."/>
            <person name="Schmidt O."/>
            <person name="Schmutz J."/>
            <person name="Skrede I."/>
            <person name="Stenlid J."/>
            <person name="Wiebenga A."/>
            <person name="Xie X."/>
            <person name="Kuees U."/>
            <person name="Hibbett D.S."/>
            <person name="Hoffmeister D."/>
            <person name="Hoegberg N."/>
            <person name="Martin F."/>
            <person name="Grigoriev I.V."/>
            <person name="Watkinson S.C."/>
        </authorList>
    </citation>
    <scope>NUCLEOTIDE SEQUENCE [LARGE SCALE GENOMIC DNA]</scope>
    <source>
        <strain evidence="6">strain S7.3</strain>
    </source>
</reference>
<dbReference type="HOGENOM" id="CLU_073913_2_0_1"/>
<keyword evidence="2" id="KW-0808">Transferase</keyword>
<evidence type="ECO:0000256" key="2">
    <source>
        <dbReference type="ARBA" id="ARBA00022679"/>
    </source>
</evidence>
<evidence type="ECO:0000256" key="3">
    <source>
        <dbReference type="ARBA" id="ARBA00022777"/>
    </source>
</evidence>
<protein>
    <recommendedName>
        <fullName evidence="4">Alpha-type protein kinase domain-containing protein</fullName>
    </recommendedName>
</protein>
<dbReference type="Gene3D" id="3.20.200.10">
    <property type="entry name" value="MHCK/EF2 kinase"/>
    <property type="match status" value="1"/>
</dbReference>
<evidence type="ECO:0000313" key="5">
    <source>
        <dbReference type="EMBL" id="EGN95133.1"/>
    </source>
</evidence>
<dbReference type="EMBL" id="GL945486">
    <property type="protein sequence ID" value="EGN95133.1"/>
    <property type="molecule type" value="Genomic_DNA"/>
</dbReference>
<gene>
    <name evidence="5" type="ORF">SERLA73DRAFT_125463</name>
</gene>
<accession>F8Q978</accession>
<dbReference type="SUPFAM" id="SSF56112">
    <property type="entry name" value="Protein kinase-like (PK-like)"/>
    <property type="match status" value="1"/>
</dbReference>
<dbReference type="Pfam" id="PF02816">
    <property type="entry name" value="Alpha_kinase"/>
    <property type="match status" value="1"/>
</dbReference>
<sequence>MMAQGDVRCLAKPILSTNIGVYVLFLVPSIPFTDLLKKRVPFDVMNQVNCPIVILTVDCSSKAMLGPAGSFKTLAKRCFFTKQVEGAEVSKTPSSPLGGHKRLAVQDKLVKMLDEANCLYWATSLMTLVYNFIDDKLIRRPLVYSPPIIPRLRIVHAALAIPQDTRESRNTVYLLEERISGQFVKCISNNCATPCHSLAPAKLEITTFLCFAQHAQYHFSQGLVFVSDFQGMLFCLFLSLT</sequence>
<keyword evidence="1" id="KW-0723">Serine/threonine-protein kinase</keyword>
<evidence type="ECO:0000259" key="4">
    <source>
        <dbReference type="Pfam" id="PF02816"/>
    </source>
</evidence>
<dbReference type="OrthoDB" id="301415at2759"/>
<feature type="domain" description="Alpha-type protein kinase" evidence="4">
    <location>
        <begin position="152"/>
        <end position="235"/>
    </location>
</feature>
<keyword evidence="3" id="KW-0418">Kinase</keyword>
<name>F8Q978_SERL3</name>
<evidence type="ECO:0000313" key="6">
    <source>
        <dbReference type="Proteomes" id="UP000008063"/>
    </source>
</evidence>
<evidence type="ECO:0000256" key="1">
    <source>
        <dbReference type="ARBA" id="ARBA00022527"/>
    </source>
</evidence>
<organism evidence="6">
    <name type="scientific">Serpula lacrymans var. lacrymans (strain S7.3)</name>
    <name type="common">Dry rot fungus</name>
    <dbReference type="NCBI Taxonomy" id="936435"/>
    <lineage>
        <taxon>Eukaryota</taxon>
        <taxon>Fungi</taxon>
        <taxon>Dikarya</taxon>
        <taxon>Basidiomycota</taxon>
        <taxon>Agaricomycotina</taxon>
        <taxon>Agaricomycetes</taxon>
        <taxon>Agaricomycetidae</taxon>
        <taxon>Boletales</taxon>
        <taxon>Coniophorineae</taxon>
        <taxon>Serpulaceae</taxon>
        <taxon>Serpula</taxon>
    </lineage>
</organism>
<dbReference type="GO" id="GO:0004674">
    <property type="term" value="F:protein serine/threonine kinase activity"/>
    <property type="evidence" value="ECO:0007669"/>
    <property type="project" value="UniProtKB-KW"/>
</dbReference>
<dbReference type="InterPro" id="IPR011009">
    <property type="entry name" value="Kinase-like_dom_sf"/>
</dbReference>
<dbReference type="AlphaFoldDB" id="F8Q978"/>